<dbReference type="Gene3D" id="2.30.330.10">
    <property type="entry name" value="SpoA-like"/>
    <property type="match status" value="1"/>
</dbReference>
<name>A0A2A5CAI0_9GAMM</name>
<dbReference type="GO" id="GO:0009425">
    <property type="term" value="C:bacterial-type flagellum basal body"/>
    <property type="evidence" value="ECO:0007669"/>
    <property type="project" value="InterPro"/>
</dbReference>
<evidence type="ECO:0000256" key="3">
    <source>
        <dbReference type="ARBA" id="ARBA00021897"/>
    </source>
</evidence>
<dbReference type="InterPro" id="IPR036429">
    <property type="entry name" value="SpoA-like_sf"/>
</dbReference>
<evidence type="ECO:0000256" key="2">
    <source>
        <dbReference type="ARBA" id="ARBA00009226"/>
    </source>
</evidence>
<evidence type="ECO:0000313" key="10">
    <source>
        <dbReference type="Proteomes" id="UP000228987"/>
    </source>
</evidence>
<evidence type="ECO:0000256" key="6">
    <source>
        <dbReference type="ARBA" id="ARBA00022779"/>
    </source>
</evidence>
<dbReference type="PANTHER" id="PTHR43484:SF1">
    <property type="entry name" value="FLAGELLAR MOTOR SWITCH PROTEIN FLIN"/>
    <property type="match status" value="1"/>
</dbReference>
<dbReference type="AlphaFoldDB" id="A0A2A5CAI0"/>
<comment type="caution">
    <text evidence="9">The sequence shown here is derived from an EMBL/GenBank/DDBJ whole genome shotgun (WGS) entry which is preliminary data.</text>
</comment>
<dbReference type="SUPFAM" id="SSF101801">
    <property type="entry name" value="Surface presentation of antigens (SPOA)"/>
    <property type="match status" value="1"/>
</dbReference>
<dbReference type="GO" id="GO:0005886">
    <property type="term" value="C:plasma membrane"/>
    <property type="evidence" value="ECO:0007669"/>
    <property type="project" value="UniProtKB-SubCell"/>
</dbReference>
<dbReference type="GO" id="GO:0003774">
    <property type="term" value="F:cytoskeletal motor activity"/>
    <property type="evidence" value="ECO:0007669"/>
    <property type="project" value="InterPro"/>
</dbReference>
<keyword evidence="7" id="KW-0472">Membrane</keyword>
<proteinExistence type="inferred from homology"/>
<keyword evidence="6" id="KW-0283">Flagellar rotation</keyword>
<keyword evidence="4" id="KW-1003">Cell membrane</keyword>
<dbReference type="GO" id="GO:0071973">
    <property type="term" value="P:bacterial-type flagellum-dependent cell motility"/>
    <property type="evidence" value="ECO:0007669"/>
    <property type="project" value="InterPro"/>
</dbReference>
<feature type="domain" description="Flagellar motor switch protein FliN-like C-terminal" evidence="8">
    <location>
        <begin position="75"/>
        <end position="144"/>
    </location>
</feature>
<dbReference type="PRINTS" id="PR00956">
    <property type="entry name" value="FLGMOTORFLIN"/>
</dbReference>
<comment type="similarity">
    <text evidence="2">Belongs to the FliN/MopA/SpaO family.</text>
</comment>
<evidence type="ECO:0000256" key="7">
    <source>
        <dbReference type="ARBA" id="ARBA00023136"/>
    </source>
</evidence>
<dbReference type="InterPro" id="IPR001172">
    <property type="entry name" value="FliN_T3SS_HrcQb"/>
</dbReference>
<dbReference type="GO" id="GO:0006935">
    <property type="term" value="P:chemotaxis"/>
    <property type="evidence" value="ECO:0007669"/>
    <property type="project" value="UniProtKB-KW"/>
</dbReference>
<evidence type="ECO:0000256" key="1">
    <source>
        <dbReference type="ARBA" id="ARBA00004413"/>
    </source>
</evidence>
<accession>A0A2A5CAI0</accession>
<reference evidence="10" key="1">
    <citation type="submission" date="2017-08" db="EMBL/GenBank/DDBJ databases">
        <title>A dynamic microbial community with high functional redundancy inhabits the cold, oxic subseafloor aquifer.</title>
        <authorList>
            <person name="Tully B.J."/>
            <person name="Wheat C.G."/>
            <person name="Glazer B.T."/>
            <person name="Huber J.A."/>
        </authorList>
    </citation>
    <scope>NUCLEOTIDE SEQUENCE [LARGE SCALE GENOMIC DNA]</scope>
</reference>
<protein>
    <recommendedName>
        <fullName evidence="3">Flagellar motor switch protein FliN</fullName>
    </recommendedName>
</protein>
<dbReference type="Proteomes" id="UP000228987">
    <property type="component" value="Unassembled WGS sequence"/>
</dbReference>
<gene>
    <name evidence="9" type="ORF">COA71_09415</name>
</gene>
<comment type="subcellular location">
    <subcellularLocation>
        <location evidence="1">Cell membrane</location>
        <topology evidence="1">Peripheral membrane protein</topology>
        <orientation evidence="1">Cytoplasmic side</orientation>
    </subcellularLocation>
</comment>
<organism evidence="9 10">
    <name type="scientific">SAR86 cluster bacterium</name>
    <dbReference type="NCBI Taxonomy" id="2030880"/>
    <lineage>
        <taxon>Bacteria</taxon>
        <taxon>Pseudomonadati</taxon>
        <taxon>Pseudomonadota</taxon>
        <taxon>Gammaproteobacteria</taxon>
        <taxon>SAR86 cluster</taxon>
    </lineage>
</organism>
<evidence type="ECO:0000256" key="5">
    <source>
        <dbReference type="ARBA" id="ARBA00022500"/>
    </source>
</evidence>
<evidence type="ECO:0000259" key="8">
    <source>
        <dbReference type="Pfam" id="PF01052"/>
    </source>
</evidence>
<dbReference type="EMBL" id="NVWI01000007">
    <property type="protein sequence ID" value="PCJ40812.1"/>
    <property type="molecule type" value="Genomic_DNA"/>
</dbReference>
<evidence type="ECO:0000313" key="9">
    <source>
        <dbReference type="EMBL" id="PCJ40812.1"/>
    </source>
</evidence>
<dbReference type="InterPro" id="IPR051469">
    <property type="entry name" value="FliN/MopA/SpaO"/>
</dbReference>
<sequence>MTSDSDNLPAVNSNKVESMLVDYENNTDAVVGGELLEEESAAKLVMPLSLESLKSTSELSNLPATLPTRKLTLDMMMDVPITMSFEVGRVDITIKQLMELQDGSIVELQHNFVDLIDVKVNDIVISQAETIALQQRYGIRLNEIKYISGREN</sequence>
<dbReference type="Pfam" id="PF01052">
    <property type="entry name" value="FliMN_C"/>
    <property type="match status" value="1"/>
</dbReference>
<keyword evidence="5" id="KW-0145">Chemotaxis</keyword>
<dbReference type="PANTHER" id="PTHR43484">
    <property type="match status" value="1"/>
</dbReference>
<dbReference type="InterPro" id="IPR001543">
    <property type="entry name" value="FliN-like_C"/>
</dbReference>
<evidence type="ECO:0000256" key="4">
    <source>
        <dbReference type="ARBA" id="ARBA00022475"/>
    </source>
</evidence>